<dbReference type="InterPro" id="IPR049064">
    <property type="entry name" value="NAD_Glu_DH_ACT3"/>
</dbReference>
<feature type="domain" description="NAD-specific glutamate dehydrogenase C-terminal" evidence="2">
    <location>
        <begin position="738"/>
        <end position="1079"/>
    </location>
</feature>
<feature type="domain" description="NAD-glutamate dehydrogenase ACT3" evidence="3">
    <location>
        <begin position="13"/>
        <end position="84"/>
    </location>
</feature>
<keyword evidence="5" id="KW-1185">Reference proteome</keyword>
<dbReference type="EMBL" id="JAWLKA010000045">
    <property type="protein sequence ID" value="MDV6286765.1"/>
    <property type="molecule type" value="Genomic_DNA"/>
</dbReference>
<protein>
    <submittedName>
        <fullName evidence="4">NAD-glutamate dehydrogenase</fullName>
    </submittedName>
</protein>
<evidence type="ECO:0000313" key="5">
    <source>
        <dbReference type="Proteomes" id="UP001185737"/>
    </source>
</evidence>
<evidence type="ECO:0000259" key="2">
    <source>
        <dbReference type="Pfam" id="PF21074"/>
    </source>
</evidence>
<feature type="domain" description="NAD-glutamate dehydrogenase catalytic" evidence="1">
    <location>
        <begin position="199"/>
        <end position="693"/>
    </location>
</feature>
<dbReference type="InterPro" id="IPR036291">
    <property type="entry name" value="NAD(P)-bd_dom_sf"/>
</dbReference>
<dbReference type="RefSeq" id="WP_317571745.1">
    <property type="nucleotide sequence ID" value="NZ_JAWLKA010000045.1"/>
</dbReference>
<name>A0ABU4CU78_RHOJO</name>
<dbReference type="SUPFAM" id="SSF53223">
    <property type="entry name" value="Aminoacid dehydrogenase-like, N-terminal domain"/>
    <property type="match status" value="1"/>
</dbReference>
<dbReference type="PANTHER" id="PTHR43403">
    <property type="entry name" value="NAD-SPECIFIC GLUTAMATE DEHYDROGENASE"/>
    <property type="match status" value="1"/>
</dbReference>
<dbReference type="Pfam" id="PF21078">
    <property type="entry name" value="GDH_HM3"/>
    <property type="match status" value="1"/>
</dbReference>
<organism evidence="4 5">
    <name type="scientific">Rhodococcus jostii</name>
    <dbReference type="NCBI Taxonomy" id="132919"/>
    <lineage>
        <taxon>Bacteria</taxon>
        <taxon>Bacillati</taxon>
        <taxon>Actinomycetota</taxon>
        <taxon>Actinomycetes</taxon>
        <taxon>Mycobacteriales</taxon>
        <taxon>Nocardiaceae</taxon>
        <taxon>Rhodococcus</taxon>
    </lineage>
</organism>
<dbReference type="Gene3D" id="3.40.50.720">
    <property type="entry name" value="NAD(P)-binding Rossmann-like Domain"/>
    <property type="match status" value="1"/>
</dbReference>
<dbReference type="InterPro" id="IPR049056">
    <property type="entry name" value="NAD_Glu_DH_HM3"/>
</dbReference>
<evidence type="ECO:0000313" key="4">
    <source>
        <dbReference type="EMBL" id="MDV6286765.1"/>
    </source>
</evidence>
<proteinExistence type="predicted"/>
<reference evidence="4 5" key="1">
    <citation type="submission" date="2023-10" db="EMBL/GenBank/DDBJ databases">
        <title>Development of a sustainable strategy for remediation of hydrocarbon-contaminated territories based on the waste exchange concept.</title>
        <authorList>
            <person name="Krivoruchko A."/>
        </authorList>
    </citation>
    <scope>NUCLEOTIDE SEQUENCE [LARGE SCALE GENOMIC DNA]</scope>
    <source>
        <strain evidence="4 5">IEGM 60</strain>
    </source>
</reference>
<accession>A0ABU4CU78</accession>
<evidence type="ECO:0000259" key="1">
    <source>
        <dbReference type="Pfam" id="PF05088"/>
    </source>
</evidence>
<dbReference type="InterPro" id="IPR007780">
    <property type="entry name" value="NAD_Glu_DH_bac"/>
</dbReference>
<gene>
    <name evidence="4" type="ORF">R3Q59_40525</name>
</gene>
<dbReference type="SUPFAM" id="SSF51735">
    <property type="entry name" value="NAD(P)-binding Rossmann-fold domains"/>
    <property type="match status" value="1"/>
</dbReference>
<dbReference type="Pfam" id="PF21074">
    <property type="entry name" value="GDH_C"/>
    <property type="match status" value="1"/>
</dbReference>
<dbReference type="Pfam" id="PF21077">
    <property type="entry name" value="GDH_ACT3"/>
    <property type="match status" value="1"/>
</dbReference>
<dbReference type="InterPro" id="IPR048381">
    <property type="entry name" value="GDH_C"/>
</dbReference>
<dbReference type="Pfam" id="PF05088">
    <property type="entry name" value="Bac_GDH_CD"/>
    <property type="match status" value="1"/>
</dbReference>
<dbReference type="InterPro" id="IPR046346">
    <property type="entry name" value="Aminoacid_DH-like_N_sf"/>
</dbReference>
<dbReference type="InterPro" id="IPR028971">
    <property type="entry name" value="NAD-GDH_cat"/>
</dbReference>
<comment type="caution">
    <text evidence="4">The sequence shown here is derived from an EMBL/GenBank/DDBJ whole genome shotgun (WGS) entry which is preliminary data.</text>
</comment>
<dbReference type="Proteomes" id="UP001185737">
    <property type="component" value="Unassembled WGS sequence"/>
</dbReference>
<sequence length="1091" mass="120262">MAFTPRDGGADPFEIKLYREPSTRHDGTRVRILSGYIPTLSDLLPLFTAFGLEVIDERAGEIEAPENTNYEIDLGVRSRDATQWSEATSNSHELDEKFIEAIRAVWTGECESDALNALVLTAGLTWRQVTWLRAIAAYLRQTQAAFSLQYICDVLASHPRLSALLIRIFEERFDPDRHGGLVSTTRRHNEDAHTEHFVDGLDNVASLDEDRILRSVLAIIKATVRTNAFQLTDGCTVPSRVSFKIEPSRIPGLPQPAPAAEIWVYSPRVEGVHMRFGKVARGGIRWSDRREDFRTEVLALAKAQVAKNAVIVPTGAKGAYLPKRLPPVANRDEWINEGREAYKQFVAGLLDVTDNRVDTAIVGPPRVVRHDEDDPYLVVAADKGTATFSDYANEVARAYGFWLDDAFASGGSRGYDHKAMGITARGAWVSVERHLLELGIDPSRDQFTAIGIGDMSGDVFGNGMLLSPHLRLVAAFDHRHIFIDPNPPVPEAFAERQRLASLPRSSWADYNRDLLSKGGLVAERTAKSVPLSHQATAALGLTPTITSLTPAELIRAILSSPADLLWNGGIGTYVKAGPESHSEVGDRSNDGVRIDAGQLRVRAIGEGGNLGLTQAARIQAALAGIQVNTDAVDNSAGVDTSDYEVNIKIALSSSITSETRTSDGTDDLLSDMTGDVAAAVLSHNYDQNVLLAMEAHRASENLSLHRRLMRHLTETGYLHRTLDTLPTESELAQRESTGLGLARPELAVLMASAKNYLKNALAETDVCCDPAFAVTLRGYFPARLGEVMPTAIMDHPLGPDIVVNQIANDVINFAGITAVYRAVEETEARVDLVVKAYIAAIDVFGHREFRQRLKSAESTLPPLLTASIRHEGQRLLDRAARWFLNRYPSGFSLETVVSRTKTRIAALWPDEPARLVGEERARFDRNVLAFEAMGSTPDLAKTAAAYLDGYVLLDIMQIADDLQLPDDHTAVLYHYISEQFRIDYLLTRVSLLPRPDQWDRLARAALREDLYGVLSELTRNVQFARSTDALSNHTLQELFEEWEASTNHLSVRARRSVAQVCVESRPSLSAISVAVRSLRALTNAGKRQHHE</sequence>
<dbReference type="PANTHER" id="PTHR43403:SF1">
    <property type="entry name" value="NAD-SPECIFIC GLUTAMATE DEHYDROGENASE"/>
    <property type="match status" value="1"/>
</dbReference>
<evidence type="ECO:0000259" key="3">
    <source>
        <dbReference type="Pfam" id="PF21077"/>
    </source>
</evidence>